<gene>
    <name evidence="1" type="ORF">WG901_05095</name>
</gene>
<comment type="caution">
    <text evidence="1">The sequence shown here is derived from an EMBL/GenBank/DDBJ whole genome shotgun (WGS) entry which is preliminary data.</text>
</comment>
<evidence type="ECO:0000313" key="2">
    <source>
        <dbReference type="Proteomes" id="UP001361239"/>
    </source>
</evidence>
<evidence type="ECO:0000313" key="1">
    <source>
        <dbReference type="EMBL" id="MEJ5975999.1"/>
    </source>
</evidence>
<sequence>MIKKTRTEPKLARERLVQGGALVCLLIMAGYSLAGPSGVLAWAENQRLLAERRAEVVVLTKERDELRNRVALLDPRNMDPDLAGELLRSNLNVAHPDEMVMLIR</sequence>
<proteinExistence type="predicted"/>
<name>A0ABU8RSQ4_9SPHN</name>
<dbReference type="RefSeq" id="WP_339585923.1">
    <property type="nucleotide sequence ID" value="NZ_JBBHJZ010000001.1"/>
</dbReference>
<dbReference type="EMBL" id="JBBHJZ010000001">
    <property type="protein sequence ID" value="MEJ5975999.1"/>
    <property type="molecule type" value="Genomic_DNA"/>
</dbReference>
<protein>
    <submittedName>
        <fullName evidence="1">Septum formation initiator</fullName>
    </submittedName>
</protein>
<accession>A0ABU8RSQ4</accession>
<keyword evidence="2" id="KW-1185">Reference proteome</keyword>
<organism evidence="1 2">
    <name type="scientific">Novosphingobium anseongense</name>
    <dbReference type="NCBI Taxonomy" id="3133436"/>
    <lineage>
        <taxon>Bacteria</taxon>
        <taxon>Pseudomonadati</taxon>
        <taxon>Pseudomonadota</taxon>
        <taxon>Alphaproteobacteria</taxon>
        <taxon>Sphingomonadales</taxon>
        <taxon>Sphingomonadaceae</taxon>
        <taxon>Novosphingobium</taxon>
    </lineage>
</organism>
<dbReference type="Proteomes" id="UP001361239">
    <property type="component" value="Unassembled WGS sequence"/>
</dbReference>
<reference evidence="1 2" key="1">
    <citation type="submission" date="2024-03" db="EMBL/GenBank/DDBJ databases">
        <authorList>
            <person name="Jo J.-H."/>
        </authorList>
    </citation>
    <scope>NUCLEOTIDE SEQUENCE [LARGE SCALE GENOMIC DNA]</scope>
    <source>
        <strain evidence="1 2">PS1R-30</strain>
    </source>
</reference>